<keyword evidence="5" id="KW-0805">Transcription regulation</keyword>
<dbReference type="InterPro" id="IPR036395">
    <property type="entry name" value="Cu_fist_DNA-bd_dom_sf"/>
</dbReference>
<sequence>MIIDGEKWACESCVRGHRVSNCTHADRPLQHINKKGRPVSQCQHCRSQRRSKSAHVKCDCGEKTSKCVHLQPTLEGHRDSCCCNHGGRCTCSHKKEQPHLDTVPESDSDQETTSSSSTKPSSKIVRNRRSRASTQNSDGMLQFDENGHHKPTYKHAKPHQTSGPYQLTRGHSAQGADSGCNRSMEDLANSPSSAETGSMPQAQDQRLTKSETASPLMTGSSVAQSSTSLPPLDLSSVQGWPSFTSSGFDMFGNMDDLEPPIVSAGLSAASVDWGQYGLGFDSKDVGSFAPSSYSQAPSFGGFDQPSTMTSGDVSEVEDLVPSAADDYDPMGTFSRTNTSSSGFSFRPSQENLAGSVGLSSSDFDFNKINKELDGEKYYDSAVPLINEDPSIAATITTQEMSGFVQDDPIFWQMREGDLDYTNPLLVPDASVPNFWSTA</sequence>
<evidence type="ECO:0000256" key="4">
    <source>
        <dbReference type="ARBA" id="ARBA00023008"/>
    </source>
</evidence>
<dbReference type="GO" id="GO:0006878">
    <property type="term" value="P:intracellular copper ion homeostasis"/>
    <property type="evidence" value="ECO:0007669"/>
    <property type="project" value="TreeGrafter"/>
</dbReference>
<dbReference type="AlphaFoldDB" id="A0A9P5CKS6"/>
<dbReference type="FunFam" id="3.90.430.10:FF:000001">
    <property type="entry name" value="Copper fist DNA-binding protein"/>
    <property type="match status" value="1"/>
</dbReference>
<dbReference type="OrthoDB" id="5600085at2759"/>
<dbReference type="EMBL" id="MU032351">
    <property type="protein sequence ID" value="KAF3761477.1"/>
    <property type="molecule type" value="Genomic_DNA"/>
</dbReference>
<comment type="subcellular location">
    <subcellularLocation>
        <location evidence="1">Nucleus</location>
    </subcellularLocation>
</comment>
<evidence type="ECO:0000313" key="10">
    <source>
        <dbReference type="EMBL" id="KAF3761477.1"/>
    </source>
</evidence>
<evidence type="ECO:0000256" key="1">
    <source>
        <dbReference type="ARBA" id="ARBA00004123"/>
    </source>
</evidence>
<dbReference type="GeneID" id="63836298"/>
<evidence type="ECO:0000256" key="7">
    <source>
        <dbReference type="ARBA" id="ARBA00023242"/>
    </source>
</evidence>
<dbReference type="InterPro" id="IPR051763">
    <property type="entry name" value="Copper_Homeo_Regul"/>
</dbReference>
<dbReference type="InterPro" id="IPR001083">
    <property type="entry name" value="Cu_fist_DNA-bd_dom"/>
</dbReference>
<dbReference type="GO" id="GO:0000978">
    <property type="term" value="F:RNA polymerase II cis-regulatory region sequence-specific DNA binding"/>
    <property type="evidence" value="ECO:0007669"/>
    <property type="project" value="TreeGrafter"/>
</dbReference>
<dbReference type="GO" id="GO:0006879">
    <property type="term" value="P:intracellular iron ion homeostasis"/>
    <property type="evidence" value="ECO:0007669"/>
    <property type="project" value="TreeGrafter"/>
</dbReference>
<dbReference type="SUPFAM" id="SSF57879">
    <property type="entry name" value="Zinc domain conserved in yeast copper-regulated transcription factors"/>
    <property type="match status" value="1"/>
</dbReference>
<feature type="domain" description="Copper-fist" evidence="9">
    <location>
        <begin position="1"/>
        <end position="39"/>
    </location>
</feature>
<dbReference type="SMART" id="SM01090">
    <property type="entry name" value="Copper-fist"/>
    <property type="match status" value="1"/>
</dbReference>
<dbReference type="PROSITE" id="PS50073">
    <property type="entry name" value="COPPER_FIST_2"/>
    <property type="match status" value="1"/>
</dbReference>
<dbReference type="GO" id="GO:0005634">
    <property type="term" value="C:nucleus"/>
    <property type="evidence" value="ECO:0007669"/>
    <property type="project" value="UniProtKB-SubCell"/>
</dbReference>
<feature type="compositionally biased region" description="Polar residues" evidence="8">
    <location>
        <begin position="159"/>
        <end position="171"/>
    </location>
</feature>
<dbReference type="Pfam" id="PF00649">
    <property type="entry name" value="Copper-fist"/>
    <property type="match status" value="1"/>
</dbReference>
<proteinExistence type="predicted"/>
<dbReference type="GO" id="GO:0045944">
    <property type="term" value="P:positive regulation of transcription by RNA polymerase II"/>
    <property type="evidence" value="ECO:0007669"/>
    <property type="project" value="TreeGrafter"/>
</dbReference>
<keyword evidence="7" id="KW-0539">Nucleus</keyword>
<feature type="compositionally biased region" description="Low complexity" evidence="8">
    <location>
        <begin position="111"/>
        <end position="123"/>
    </location>
</feature>
<protein>
    <recommendedName>
        <fullName evidence="9">Copper-fist domain-containing protein</fullName>
    </recommendedName>
</protein>
<dbReference type="PANTHER" id="PTHR28088">
    <property type="entry name" value="TRANSCRIPTIONAL ACTIVATOR HAA1-RELATED"/>
    <property type="match status" value="1"/>
</dbReference>
<gene>
    <name evidence="10" type="ORF">M406DRAFT_295096</name>
</gene>
<evidence type="ECO:0000256" key="6">
    <source>
        <dbReference type="ARBA" id="ARBA00023163"/>
    </source>
</evidence>
<feature type="compositionally biased region" description="Polar residues" evidence="8">
    <location>
        <begin position="189"/>
        <end position="224"/>
    </location>
</feature>
<name>A0A9P5CKS6_CRYP1</name>
<keyword evidence="11" id="KW-1185">Reference proteome</keyword>
<feature type="region of interest" description="Disordered" evidence="8">
    <location>
        <begin position="94"/>
        <end position="230"/>
    </location>
</feature>
<evidence type="ECO:0000259" key="9">
    <source>
        <dbReference type="PROSITE" id="PS50073"/>
    </source>
</evidence>
<dbReference type="PANTHER" id="PTHR28088:SF5">
    <property type="entry name" value="TRANSCRIPTIONAL ACTIVATOR HAA1-RELATED"/>
    <property type="match status" value="1"/>
</dbReference>
<dbReference type="Proteomes" id="UP000803844">
    <property type="component" value="Unassembled WGS sequence"/>
</dbReference>
<comment type="caution">
    <text evidence="10">The sequence shown here is derived from an EMBL/GenBank/DDBJ whole genome shotgun (WGS) entry which is preliminary data.</text>
</comment>
<keyword evidence="2" id="KW-0479">Metal-binding</keyword>
<evidence type="ECO:0000256" key="3">
    <source>
        <dbReference type="ARBA" id="ARBA00022833"/>
    </source>
</evidence>
<dbReference type="SMART" id="SM00412">
    <property type="entry name" value="Cu_FIST"/>
    <property type="match status" value="1"/>
</dbReference>
<keyword evidence="3" id="KW-0862">Zinc</keyword>
<accession>A0A9P5CKS6</accession>
<dbReference type="GO" id="GO:0005507">
    <property type="term" value="F:copper ion binding"/>
    <property type="evidence" value="ECO:0007669"/>
    <property type="project" value="InterPro"/>
</dbReference>
<evidence type="ECO:0000313" key="11">
    <source>
        <dbReference type="Proteomes" id="UP000803844"/>
    </source>
</evidence>
<dbReference type="GO" id="GO:0000981">
    <property type="term" value="F:DNA-binding transcription factor activity, RNA polymerase II-specific"/>
    <property type="evidence" value="ECO:0007669"/>
    <property type="project" value="TreeGrafter"/>
</dbReference>
<keyword evidence="4" id="KW-0186">Copper</keyword>
<evidence type="ECO:0000256" key="5">
    <source>
        <dbReference type="ARBA" id="ARBA00023015"/>
    </source>
</evidence>
<feature type="compositionally biased region" description="Basic residues" evidence="8">
    <location>
        <begin position="149"/>
        <end position="158"/>
    </location>
</feature>
<dbReference type="PRINTS" id="PR00617">
    <property type="entry name" value="COPPERFIST"/>
</dbReference>
<reference evidence="10" key="1">
    <citation type="journal article" date="2020" name="Phytopathology">
        <title>Genome sequence of the chestnut blight fungus Cryphonectria parasitica EP155: A fundamental resource for an archetypical invasive plant pathogen.</title>
        <authorList>
            <person name="Crouch J.A."/>
            <person name="Dawe A."/>
            <person name="Aerts A."/>
            <person name="Barry K."/>
            <person name="Churchill A.C.L."/>
            <person name="Grimwood J."/>
            <person name="Hillman B."/>
            <person name="Milgroom M.G."/>
            <person name="Pangilinan J."/>
            <person name="Smith M."/>
            <person name="Salamov A."/>
            <person name="Schmutz J."/>
            <person name="Yadav J."/>
            <person name="Grigoriev I.V."/>
            <person name="Nuss D."/>
        </authorList>
    </citation>
    <scope>NUCLEOTIDE SEQUENCE</scope>
    <source>
        <strain evidence="10">EP155</strain>
    </source>
</reference>
<evidence type="ECO:0000256" key="2">
    <source>
        <dbReference type="ARBA" id="ARBA00022723"/>
    </source>
</evidence>
<dbReference type="RefSeq" id="XP_040772456.1">
    <property type="nucleotide sequence ID" value="XM_040919169.1"/>
</dbReference>
<evidence type="ECO:0000256" key="8">
    <source>
        <dbReference type="SAM" id="MobiDB-lite"/>
    </source>
</evidence>
<dbReference type="Gene3D" id="3.90.430.10">
    <property type="entry name" value="Copper fist DNA-binding domain"/>
    <property type="match status" value="1"/>
</dbReference>
<organism evidence="10 11">
    <name type="scientific">Cryphonectria parasitica (strain ATCC 38755 / EP155)</name>
    <dbReference type="NCBI Taxonomy" id="660469"/>
    <lineage>
        <taxon>Eukaryota</taxon>
        <taxon>Fungi</taxon>
        <taxon>Dikarya</taxon>
        <taxon>Ascomycota</taxon>
        <taxon>Pezizomycotina</taxon>
        <taxon>Sordariomycetes</taxon>
        <taxon>Sordariomycetidae</taxon>
        <taxon>Diaporthales</taxon>
        <taxon>Cryphonectriaceae</taxon>
        <taxon>Cryphonectria-Endothia species complex</taxon>
        <taxon>Cryphonectria</taxon>
    </lineage>
</organism>
<keyword evidence="6" id="KW-0804">Transcription</keyword>